<keyword evidence="1" id="KW-0472">Membrane</keyword>
<evidence type="ECO:0000256" key="1">
    <source>
        <dbReference type="SAM" id="Phobius"/>
    </source>
</evidence>
<keyword evidence="1" id="KW-0812">Transmembrane</keyword>
<gene>
    <name evidence="2" type="primary">yhhM</name>
    <name evidence="2" type="ordered locus">EBL_c01800</name>
</gene>
<dbReference type="Pfam" id="PF10694">
    <property type="entry name" value="DUF2500"/>
    <property type="match status" value="1"/>
</dbReference>
<dbReference type="EMBL" id="CP001560">
    <property type="protein sequence ID" value="AFJ45315.1"/>
    <property type="molecule type" value="Genomic_DNA"/>
</dbReference>
<dbReference type="AlphaFoldDB" id="I2B461"/>
<dbReference type="HOGENOM" id="CLU_160683_0_0_6"/>
<dbReference type="Gene3D" id="2.40.50.660">
    <property type="match status" value="1"/>
</dbReference>
<proteinExistence type="predicted"/>
<dbReference type="PATRIC" id="fig|630626.3.peg.185"/>
<dbReference type="STRING" id="630626.EBL_c01800"/>
<dbReference type="InterPro" id="IPR019635">
    <property type="entry name" value="DUF2500"/>
</dbReference>
<accession>I2B461</accession>
<dbReference type="eggNOG" id="ENOG50318D9">
    <property type="taxonomic scope" value="Bacteria"/>
</dbReference>
<dbReference type="Proteomes" id="UP000001955">
    <property type="component" value="Chromosome"/>
</dbReference>
<sequence>MNRPPFIVLVIAAVIVVAAGTQFVRQWRQRAADDAAPQVQTRVIVIEMREFPASERRSRQQTVAPAGSAMRYEVRFRPQNAGAGSDIICRVTAARYHDMTAGEQGVLTMQGKRFVRFDPLPGR</sequence>
<feature type="transmembrane region" description="Helical" evidence="1">
    <location>
        <begin position="6"/>
        <end position="24"/>
    </location>
</feature>
<organism evidence="2 3">
    <name type="scientific">Shimwellia blattae (strain ATCC 29907 / DSM 4481 / JCM 1650 / NBRC 105725 / CDC 9005-74)</name>
    <name type="common">Escherichia blattae</name>
    <dbReference type="NCBI Taxonomy" id="630626"/>
    <lineage>
        <taxon>Bacteria</taxon>
        <taxon>Pseudomonadati</taxon>
        <taxon>Pseudomonadota</taxon>
        <taxon>Gammaproteobacteria</taxon>
        <taxon>Enterobacterales</taxon>
        <taxon>Enterobacteriaceae</taxon>
        <taxon>Shimwellia</taxon>
    </lineage>
</organism>
<dbReference type="KEGG" id="ebt:EBL_c01800"/>
<dbReference type="OrthoDB" id="5917531at2"/>
<reference evidence="2 3" key="1">
    <citation type="journal article" date="2012" name="J. Bacteriol.">
        <title>Complete genome sequence of the B12-producing Shimwellia blattae strain DSM 4481, isolated from a cockroach.</title>
        <authorList>
            <person name="Brzuszkiewicz E."/>
            <person name="Waschkowitz T."/>
            <person name="Wiezer A."/>
            <person name="Daniel R."/>
        </authorList>
    </citation>
    <scope>NUCLEOTIDE SEQUENCE [LARGE SCALE GENOMIC DNA]</scope>
    <source>
        <strain evidence="3">ATCC 29907 / DSM 4481 / JCM 1650 / NBRC 105725 / CDC 9005-74</strain>
    </source>
</reference>
<evidence type="ECO:0000313" key="2">
    <source>
        <dbReference type="EMBL" id="AFJ45315.1"/>
    </source>
</evidence>
<name>I2B461_SHIBC</name>
<keyword evidence="3" id="KW-1185">Reference proteome</keyword>
<protein>
    <submittedName>
        <fullName evidence="2">Putative membrane protein</fullName>
    </submittedName>
</protein>
<keyword evidence="1" id="KW-1133">Transmembrane helix</keyword>
<accession>K6WFL0</accession>
<dbReference type="RefSeq" id="WP_002440588.1">
    <property type="nucleotide sequence ID" value="NC_017910.1"/>
</dbReference>
<evidence type="ECO:0000313" key="3">
    <source>
        <dbReference type="Proteomes" id="UP000001955"/>
    </source>
</evidence>